<accession>A0A5B8M867</accession>
<name>A0A5B8M867_9MICO</name>
<evidence type="ECO:0000259" key="4">
    <source>
        <dbReference type="SMART" id="SM00563"/>
    </source>
</evidence>
<evidence type="ECO:0000313" key="6">
    <source>
        <dbReference type="Proteomes" id="UP000320216"/>
    </source>
</evidence>
<evidence type="ECO:0000313" key="5">
    <source>
        <dbReference type="EMBL" id="QDZ16687.1"/>
    </source>
</evidence>
<dbReference type="PANTHER" id="PTHR10434">
    <property type="entry name" value="1-ACYL-SN-GLYCEROL-3-PHOSPHATE ACYLTRANSFERASE"/>
    <property type="match status" value="1"/>
</dbReference>
<reference evidence="5 6" key="1">
    <citation type="submission" date="2019-07" db="EMBL/GenBank/DDBJ databases">
        <title>Full genome sequence of Humibacter sp. WJ7-1.</title>
        <authorList>
            <person name="Im W.-T."/>
        </authorList>
    </citation>
    <scope>NUCLEOTIDE SEQUENCE [LARGE SCALE GENOMIC DNA]</scope>
    <source>
        <strain evidence="5 6">WJ7-1</strain>
    </source>
</reference>
<dbReference type="AlphaFoldDB" id="A0A5B8M867"/>
<keyword evidence="1 5" id="KW-0808">Transferase</keyword>
<dbReference type="SMART" id="SM00563">
    <property type="entry name" value="PlsC"/>
    <property type="match status" value="1"/>
</dbReference>
<dbReference type="GO" id="GO:0006654">
    <property type="term" value="P:phosphatidic acid biosynthetic process"/>
    <property type="evidence" value="ECO:0007669"/>
    <property type="project" value="TreeGrafter"/>
</dbReference>
<dbReference type="OrthoDB" id="9806008at2"/>
<dbReference type="GO" id="GO:0005886">
    <property type="term" value="C:plasma membrane"/>
    <property type="evidence" value="ECO:0007669"/>
    <property type="project" value="TreeGrafter"/>
</dbReference>
<dbReference type="InterPro" id="IPR002123">
    <property type="entry name" value="Plipid/glycerol_acylTrfase"/>
</dbReference>
<dbReference type="EMBL" id="CP042305">
    <property type="protein sequence ID" value="QDZ16687.1"/>
    <property type="molecule type" value="Genomic_DNA"/>
</dbReference>
<keyword evidence="2 5" id="KW-0012">Acyltransferase</keyword>
<protein>
    <submittedName>
        <fullName evidence="5">1-acyl-sn-glycerol-3-phosphate acyltransferase</fullName>
    </submittedName>
</protein>
<evidence type="ECO:0000256" key="1">
    <source>
        <dbReference type="ARBA" id="ARBA00022679"/>
    </source>
</evidence>
<keyword evidence="6" id="KW-1185">Reference proteome</keyword>
<feature type="domain" description="Phospholipid/glycerol acyltransferase" evidence="4">
    <location>
        <begin position="29"/>
        <end position="147"/>
    </location>
</feature>
<evidence type="ECO:0000256" key="2">
    <source>
        <dbReference type="ARBA" id="ARBA00023315"/>
    </source>
</evidence>
<feature type="region of interest" description="Disordered" evidence="3">
    <location>
        <begin position="211"/>
        <end position="232"/>
    </location>
</feature>
<dbReference type="KEGG" id="huw:FPZ11_04395"/>
<dbReference type="PANTHER" id="PTHR10434:SF55">
    <property type="entry name" value="POSSIBLE ACYLTRANSFERASE"/>
    <property type="match status" value="1"/>
</dbReference>
<sequence length="232" mass="25309">MAGVVVPLIGTIAKFKVRGRENLPLEGAYVIAPNHYSEIDPLVVGSMIWRRGRAPHFLAKESLFKVPVVGWFLSKSGQVPVSRSHGGRGAPVAQAQHIVDNGNVVVVYPEGTLTRDPDLWPMRGKTGAARLALDYGIPVIPVAHWGTQAIMGRYSKKISLFPRKTVTFSIGEPVDLSEFLGKPRTASVISGATEAIMDAITHELEILRDEKAPEKRWDPAAHSQTETGRFEG</sequence>
<dbReference type="SUPFAM" id="SSF69593">
    <property type="entry name" value="Glycerol-3-phosphate (1)-acyltransferase"/>
    <property type="match status" value="1"/>
</dbReference>
<dbReference type="Pfam" id="PF01553">
    <property type="entry name" value="Acyltransferase"/>
    <property type="match status" value="1"/>
</dbReference>
<evidence type="ECO:0000256" key="3">
    <source>
        <dbReference type="SAM" id="MobiDB-lite"/>
    </source>
</evidence>
<feature type="compositionally biased region" description="Polar residues" evidence="3">
    <location>
        <begin position="222"/>
        <end position="232"/>
    </location>
</feature>
<gene>
    <name evidence="5" type="ORF">FPZ11_04395</name>
</gene>
<dbReference type="GO" id="GO:0003841">
    <property type="term" value="F:1-acylglycerol-3-phosphate O-acyltransferase activity"/>
    <property type="evidence" value="ECO:0007669"/>
    <property type="project" value="TreeGrafter"/>
</dbReference>
<dbReference type="Proteomes" id="UP000320216">
    <property type="component" value="Chromosome"/>
</dbReference>
<proteinExistence type="predicted"/>
<organism evidence="5 6">
    <name type="scientific">Humibacter ginsenosidimutans</name>
    <dbReference type="NCBI Taxonomy" id="2599293"/>
    <lineage>
        <taxon>Bacteria</taxon>
        <taxon>Bacillati</taxon>
        <taxon>Actinomycetota</taxon>
        <taxon>Actinomycetes</taxon>
        <taxon>Micrococcales</taxon>
        <taxon>Microbacteriaceae</taxon>
        <taxon>Humibacter</taxon>
    </lineage>
</organism>
<dbReference type="CDD" id="cd07989">
    <property type="entry name" value="LPLAT_AGPAT-like"/>
    <property type="match status" value="1"/>
</dbReference>